<dbReference type="GO" id="GO:0005886">
    <property type="term" value="C:plasma membrane"/>
    <property type="evidence" value="ECO:0007669"/>
    <property type="project" value="UniProtKB-SubCell"/>
</dbReference>
<feature type="transmembrane region" description="Helical" evidence="7">
    <location>
        <begin position="25"/>
        <end position="46"/>
    </location>
</feature>
<reference evidence="9 10" key="1">
    <citation type="submission" date="2014-08" db="EMBL/GenBank/DDBJ databases">
        <title>Comparative genomics of the Paenibacillus odorifer group.</title>
        <authorList>
            <person name="den Bakker H.C."/>
            <person name="Tsai Y.-C."/>
            <person name="Martin N."/>
            <person name="Korlach J."/>
            <person name="Wiedmann M."/>
        </authorList>
    </citation>
    <scope>NUCLEOTIDE SEQUENCE [LARGE SCALE GENOMIC DNA]</scope>
    <source>
        <strain evidence="9 10">DSM 15220</strain>
    </source>
</reference>
<dbReference type="KEGG" id="pgm:PGRAT_27745"/>
<dbReference type="AlphaFoldDB" id="A0A089MCI3"/>
<evidence type="ECO:0000256" key="7">
    <source>
        <dbReference type="SAM" id="Phobius"/>
    </source>
</evidence>
<dbReference type="InterPro" id="IPR050250">
    <property type="entry name" value="Macrolide_Exporter_MacB"/>
</dbReference>
<proteinExistence type="inferred from homology"/>
<dbReference type="RefSeq" id="WP_025706098.1">
    <property type="nucleotide sequence ID" value="NZ_CP009287.1"/>
</dbReference>
<feature type="transmembrane region" description="Helical" evidence="7">
    <location>
        <begin position="790"/>
        <end position="811"/>
    </location>
</feature>
<feature type="transmembrane region" description="Helical" evidence="7">
    <location>
        <begin position="318"/>
        <end position="341"/>
    </location>
</feature>
<feature type="domain" description="ABC3 transporter permease C-terminal" evidence="8">
    <location>
        <begin position="269"/>
        <end position="390"/>
    </location>
</feature>
<dbReference type="InterPro" id="IPR003838">
    <property type="entry name" value="ABC3_permease_C"/>
</dbReference>
<keyword evidence="5 7" id="KW-0472">Membrane</keyword>
<dbReference type="OrthoDB" id="1694171at2"/>
<dbReference type="Proteomes" id="UP000029500">
    <property type="component" value="Chromosome"/>
</dbReference>
<dbReference type="HOGENOM" id="CLU_010964_1_0_9"/>
<protein>
    <recommendedName>
        <fullName evidence="8">ABC3 transporter permease C-terminal domain-containing protein</fullName>
    </recommendedName>
</protein>
<evidence type="ECO:0000256" key="5">
    <source>
        <dbReference type="ARBA" id="ARBA00023136"/>
    </source>
</evidence>
<feature type="domain" description="ABC3 transporter permease C-terminal" evidence="8">
    <location>
        <begin position="705"/>
        <end position="816"/>
    </location>
</feature>
<keyword evidence="4 7" id="KW-1133">Transmembrane helix</keyword>
<feature type="transmembrane region" description="Helical" evidence="7">
    <location>
        <begin position="755"/>
        <end position="778"/>
    </location>
</feature>
<evidence type="ECO:0000313" key="10">
    <source>
        <dbReference type="Proteomes" id="UP000029500"/>
    </source>
</evidence>
<evidence type="ECO:0000256" key="6">
    <source>
        <dbReference type="ARBA" id="ARBA00038076"/>
    </source>
</evidence>
<sequence length="832" mass="93865">MRINQTAVIDKVSKRYYRANRTRNIVLACAIILSTVLITIACSTLYNYQQISTNQDLKEIGTNANVIISRPTQEQITLLENMDILQPKMNIQYVLGSLVGNQGQAGINVDMLSVTNWGKFSKPLMDHMWGTYPEGKDEIMMSTWLLSRLGYPKPKVGMEIRLSVAIKDIKIGGDAEVQTQPYILAGFYEDTANISSENKRIVYFSETFIDEYPQETPNLIGLHFKNTSHYQDKVNQVRSLIHLDKSQNLIPSYDGKLNMSIKDFFIAFFAVIFFMFDGYLIIYNVANISITQDVRFYGMLKTLGTTSKQIKRIVYFNALKTASVAIPVGILFGWGLSAYIVPLALSSFSRVSSIDAQFNSWILLAAFATSSMTLFISYRAPARKAGNISPIEALKFTPLEHGNYNSRSRQGAKIPYMALKNILRNKKRVFIVVLTLFLSSTMLLVLTTFLKSFSVEEYINAEVKYDIALYNHMTRASFSPTEEQHLTPELLTKISAVDGIRKTEKTTVVSIYQHYSDKNYSEWLRISNDFRKSMNEELRDKTLYEKNAKTQFWGLLIGIDDKKLEEYNQTTDNPIDLEAFSKGEIALVTDLNGNGISIGSKIPFTLIDQDKTFEVKIGGQITFERDAMNSGAAPWLIVSNNVINNYHPNSVIYSLKIDAQKGKEKDVLDAVTLLTSGDNSISRTSKIEQAKAFDDLKHSFSNFSIIVIIILGSIGILNFANTMLVSVMSRKQELAILESVGATKRQIKQLITYEGIWYALLSLALTLTVGSGINYLSFSTFRENMEYGVFSYPVLPLLLCEVIIFLLCGALPRLLYRLRSHESIVEQLREAG</sequence>
<organism evidence="9 10">
    <name type="scientific">Paenibacillus graminis</name>
    <dbReference type="NCBI Taxonomy" id="189425"/>
    <lineage>
        <taxon>Bacteria</taxon>
        <taxon>Bacillati</taxon>
        <taxon>Bacillota</taxon>
        <taxon>Bacilli</taxon>
        <taxon>Bacillales</taxon>
        <taxon>Paenibacillaceae</taxon>
        <taxon>Paenibacillus</taxon>
    </lineage>
</organism>
<keyword evidence="10" id="KW-1185">Reference proteome</keyword>
<feature type="transmembrane region" description="Helical" evidence="7">
    <location>
        <begin position="361"/>
        <end position="378"/>
    </location>
</feature>
<dbReference type="Pfam" id="PF02687">
    <property type="entry name" value="FtsX"/>
    <property type="match status" value="2"/>
</dbReference>
<feature type="transmembrane region" description="Helical" evidence="7">
    <location>
        <begin position="429"/>
        <end position="450"/>
    </location>
</feature>
<evidence type="ECO:0000256" key="3">
    <source>
        <dbReference type="ARBA" id="ARBA00022692"/>
    </source>
</evidence>
<evidence type="ECO:0000259" key="8">
    <source>
        <dbReference type="Pfam" id="PF02687"/>
    </source>
</evidence>
<evidence type="ECO:0000256" key="2">
    <source>
        <dbReference type="ARBA" id="ARBA00022475"/>
    </source>
</evidence>
<name>A0A089MCI3_9BACL</name>
<accession>A0A089MCI3</accession>
<comment type="similarity">
    <text evidence="6">Belongs to the ABC-4 integral membrane protein family.</text>
</comment>
<dbReference type="eggNOG" id="COG0577">
    <property type="taxonomic scope" value="Bacteria"/>
</dbReference>
<evidence type="ECO:0000256" key="4">
    <source>
        <dbReference type="ARBA" id="ARBA00022989"/>
    </source>
</evidence>
<keyword evidence="2" id="KW-1003">Cell membrane</keyword>
<dbReference type="GO" id="GO:0022857">
    <property type="term" value="F:transmembrane transporter activity"/>
    <property type="evidence" value="ECO:0007669"/>
    <property type="project" value="TreeGrafter"/>
</dbReference>
<gene>
    <name evidence="9" type="ORF">PGRAT_27745</name>
</gene>
<dbReference type="PANTHER" id="PTHR30572:SF4">
    <property type="entry name" value="ABC TRANSPORTER PERMEASE YTRF"/>
    <property type="match status" value="1"/>
</dbReference>
<evidence type="ECO:0000256" key="1">
    <source>
        <dbReference type="ARBA" id="ARBA00004651"/>
    </source>
</evidence>
<dbReference type="PANTHER" id="PTHR30572">
    <property type="entry name" value="MEMBRANE COMPONENT OF TRANSPORTER-RELATED"/>
    <property type="match status" value="1"/>
</dbReference>
<feature type="transmembrane region" description="Helical" evidence="7">
    <location>
        <begin position="264"/>
        <end position="286"/>
    </location>
</feature>
<keyword evidence="3 7" id="KW-0812">Transmembrane</keyword>
<dbReference type="EMBL" id="CP009287">
    <property type="protein sequence ID" value="AIQ70982.1"/>
    <property type="molecule type" value="Genomic_DNA"/>
</dbReference>
<comment type="subcellular location">
    <subcellularLocation>
        <location evidence="1">Cell membrane</location>
        <topology evidence="1">Multi-pass membrane protein</topology>
    </subcellularLocation>
</comment>
<dbReference type="STRING" id="189425.PGRAT_27745"/>
<feature type="transmembrane region" description="Helical" evidence="7">
    <location>
        <begin position="703"/>
        <end position="724"/>
    </location>
</feature>
<evidence type="ECO:0000313" key="9">
    <source>
        <dbReference type="EMBL" id="AIQ70982.1"/>
    </source>
</evidence>